<accession>A0A917HE65</accession>
<proteinExistence type="predicted"/>
<evidence type="ECO:0000313" key="1">
    <source>
        <dbReference type="EMBL" id="GGG76960.1"/>
    </source>
</evidence>
<dbReference type="EMBL" id="BMHY01000007">
    <property type="protein sequence ID" value="GGG76960.1"/>
    <property type="molecule type" value="Genomic_DNA"/>
</dbReference>
<dbReference type="Proteomes" id="UP000600247">
    <property type="component" value="Unassembled WGS sequence"/>
</dbReference>
<sequence length="115" mass="13475">MFEITIDLYQDWNDTVKEIFRGSGYPLPEGMSDKEIGVAYFMQTAQTEEEAEKLREANEQRILGLQQTIQENFEQVILPDIRNRTGYTGDSFSFKWVYNNGEHIIEEQSAYRIPL</sequence>
<protein>
    <submittedName>
        <fullName evidence="1">Uncharacterized protein</fullName>
    </submittedName>
</protein>
<name>A0A917HE65_9BACL</name>
<keyword evidence="2" id="KW-1185">Reference proteome</keyword>
<reference evidence="1 2" key="1">
    <citation type="journal article" date="2014" name="Int. J. Syst. Evol. Microbiol.">
        <title>Complete genome sequence of Corynebacterium casei LMG S-19264T (=DSM 44701T), isolated from a smear-ripened cheese.</title>
        <authorList>
            <consortium name="US DOE Joint Genome Institute (JGI-PGF)"/>
            <person name="Walter F."/>
            <person name="Albersmeier A."/>
            <person name="Kalinowski J."/>
            <person name="Ruckert C."/>
        </authorList>
    </citation>
    <scope>NUCLEOTIDE SEQUENCE [LARGE SCALE GENOMIC DNA]</scope>
    <source>
        <strain evidence="1 2">CGMCC 1.15286</strain>
    </source>
</reference>
<organism evidence="1 2">
    <name type="scientific">Paenibacillus radicis</name>
    <name type="common">ex Gao et al. 2016</name>
    <dbReference type="NCBI Taxonomy" id="1737354"/>
    <lineage>
        <taxon>Bacteria</taxon>
        <taxon>Bacillati</taxon>
        <taxon>Bacillota</taxon>
        <taxon>Bacilli</taxon>
        <taxon>Bacillales</taxon>
        <taxon>Paenibacillaceae</taxon>
        <taxon>Paenibacillus</taxon>
    </lineage>
</organism>
<dbReference type="AlphaFoldDB" id="A0A917HE65"/>
<dbReference type="RefSeq" id="WP_188890668.1">
    <property type="nucleotide sequence ID" value="NZ_BMHY01000007.1"/>
</dbReference>
<gene>
    <name evidence="1" type="ORF">GCM10010918_36930</name>
</gene>
<comment type="caution">
    <text evidence="1">The sequence shown here is derived from an EMBL/GenBank/DDBJ whole genome shotgun (WGS) entry which is preliminary data.</text>
</comment>
<evidence type="ECO:0000313" key="2">
    <source>
        <dbReference type="Proteomes" id="UP000600247"/>
    </source>
</evidence>